<evidence type="ECO:0000256" key="1">
    <source>
        <dbReference type="ARBA" id="ARBA00004651"/>
    </source>
</evidence>
<proteinExistence type="inferred from homology"/>
<evidence type="ECO:0000313" key="10">
    <source>
        <dbReference type="EMBL" id="CAF22873.1"/>
    </source>
</evidence>
<gene>
    <name evidence="10" type="ORF">PC_RS00735</name>
</gene>
<comment type="similarity">
    <text evidence="2">Belongs to the CitM (TC 2.A.11) transporter family.</text>
</comment>
<dbReference type="PANTHER" id="PTHR43568:SF1">
    <property type="entry name" value="P PROTEIN"/>
    <property type="match status" value="1"/>
</dbReference>
<keyword evidence="3" id="KW-0813">Transport</keyword>
<keyword evidence="7 8" id="KW-0472">Membrane</keyword>
<evidence type="ECO:0000256" key="6">
    <source>
        <dbReference type="ARBA" id="ARBA00022989"/>
    </source>
</evidence>
<sequence length="419" mass="46533">MISLVIFVACYISFVLVPQHKAMFSLIGVAALIILQQIGLLAAFHEIHWNVMGLFMGTLILAELFLYSRVPAVFAEWLVDRSKTVRSALISIFLLSSIISMFVENVAVVLLIAPVALALCEKLKISPVKPLILLAMFSNLQGTATLIGDPPSMILGTYMKMTFGDFFVYLGKPGIFFIVQVGAFFTLWLAFYLFRNFKQPAELIKLEKVKSWIPSLLLVILIVGLSIGSPFDPDSSWMVGSFSMGLAIIGLIWHHLGPKWVFTEQILKTLDWKTTFFLMALFILVGAVRLEGWMDALAKWIVSHVPPNLLMVYFFLIFISLIISAFVDNVPYLLAMIPVVQQVADNTDFSLSLLMFALFIGTCLGGNITPVGASANIVAVSFLEKNGYSVTFSTYTYYGLLFTGMAIIPATITLWVLWS</sequence>
<feature type="domain" description="Citrate transporter-like" evidence="9">
    <location>
        <begin position="13"/>
        <end position="361"/>
    </location>
</feature>
<dbReference type="Pfam" id="PF03600">
    <property type="entry name" value="CitMHS"/>
    <property type="match status" value="1"/>
</dbReference>
<evidence type="ECO:0000256" key="5">
    <source>
        <dbReference type="ARBA" id="ARBA00022692"/>
    </source>
</evidence>
<evidence type="ECO:0000256" key="4">
    <source>
        <dbReference type="ARBA" id="ARBA00022475"/>
    </source>
</evidence>
<evidence type="ECO:0000259" key="9">
    <source>
        <dbReference type="Pfam" id="PF03600"/>
    </source>
</evidence>
<dbReference type="GO" id="GO:0015105">
    <property type="term" value="F:arsenite transmembrane transporter activity"/>
    <property type="evidence" value="ECO:0007669"/>
    <property type="project" value="InterPro"/>
</dbReference>
<dbReference type="Proteomes" id="UP000000529">
    <property type="component" value="Chromosome"/>
</dbReference>
<feature type="transmembrane region" description="Helical" evidence="8">
    <location>
        <begin position="51"/>
        <end position="68"/>
    </location>
</feature>
<feature type="transmembrane region" description="Helical" evidence="8">
    <location>
        <begin position="270"/>
        <end position="290"/>
    </location>
</feature>
<evidence type="ECO:0000256" key="3">
    <source>
        <dbReference type="ARBA" id="ARBA00022448"/>
    </source>
</evidence>
<evidence type="ECO:0000256" key="7">
    <source>
        <dbReference type="ARBA" id="ARBA00023136"/>
    </source>
</evidence>
<feature type="transmembrane region" description="Helical" evidence="8">
    <location>
        <begin position="88"/>
        <end position="119"/>
    </location>
</feature>
<dbReference type="InterPro" id="IPR004680">
    <property type="entry name" value="Cit_transptr-like_dom"/>
</dbReference>
<dbReference type="AlphaFoldDB" id="Q6MEX6"/>
<feature type="transmembrane region" description="Helical" evidence="8">
    <location>
        <begin position="356"/>
        <end position="383"/>
    </location>
</feature>
<keyword evidence="4" id="KW-1003">Cell membrane</keyword>
<dbReference type="InterPro" id="IPR000802">
    <property type="entry name" value="Arsenical_pump_ArsB"/>
</dbReference>
<organism evidence="10 11">
    <name type="scientific">Protochlamydia amoebophila (strain UWE25)</name>
    <dbReference type="NCBI Taxonomy" id="264201"/>
    <lineage>
        <taxon>Bacteria</taxon>
        <taxon>Pseudomonadati</taxon>
        <taxon>Chlamydiota</taxon>
        <taxon>Chlamydiia</taxon>
        <taxon>Parachlamydiales</taxon>
        <taxon>Parachlamydiaceae</taxon>
        <taxon>Candidatus Protochlamydia</taxon>
    </lineage>
</organism>
<protein>
    <recommendedName>
        <fullName evidence="9">Citrate transporter-like domain-containing protein</fullName>
    </recommendedName>
</protein>
<dbReference type="EMBL" id="BX908798">
    <property type="protein sequence ID" value="CAF22873.1"/>
    <property type="molecule type" value="Genomic_DNA"/>
</dbReference>
<dbReference type="PRINTS" id="PR00758">
    <property type="entry name" value="ARSENICPUMP"/>
</dbReference>
<evidence type="ECO:0000313" key="11">
    <source>
        <dbReference type="Proteomes" id="UP000000529"/>
    </source>
</evidence>
<dbReference type="eggNOG" id="COG1055">
    <property type="taxonomic scope" value="Bacteria"/>
</dbReference>
<dbReference type="KEGG" id="pcu:PC_RS00735"/>
<feature type="transmembrane region" description="Helical" evidence="8">
    <location>
        <begin position="212"/>
        <end position="231"/>
    </location>
</feature>
<evidence type="ECO:0000256" key="8">
    <source>
        <dbReference type="SAM" id="Phobius"/>
    </source>
</evidence>
<dbReference type="PANTHER" id="PTHR43568">
    <property type="entry name" value="P PROTEIN"/>
    <property type="match status" value="1"/>
</dbReference>
<keyword evidence="6 8" id="KW-1133">Transmembrane helix</keyword>
<accession>Q6MEX6</accession>
<keyword evidence="5 8" id="KW-0812">Transmembrane</keyword>
<feature type="transmembrane region" description="Helical" evidence="8">
    <location>
        <begin position="22"/>
        <end position="44"/>
    </location>
</feature>
<dbReference type="STRING" id="264201.pc0149"/>
<evidence type="ECO:0000256" key="2">
    <source>
        <dbReference type="ARBA" id="ARBA00009843"/>
    </source>
</evidence>
<feature type="transmembrane region" description="Helical" evidence="8">
    <location>
        <begin position="237"/>
        <end position="258"/>
    </location>
</feature>
<dbReference type="GO" id="GO:0005886">
    <property type="term" value="C:plasma membrane"/>
    <property type="evidence" value="ECO:0007669"/>
    <property type="project" value="UniProtKB-SubCell"/>
</dbReference>
<name>Q6MEX6_PARUW</name>
<dbReference type="OrthoDB" id="9765532at2"/>
<feature type="transmembrane region" description="Helical" evidence="8">
    <location>
        <begin position="395"/>
        <end position="418"/>
    </location>
</feature>
<feature type="transmembrane region" description="Helical" evidence="8">
    <location>
        <begin position="167"/>
        <end position="191"/>
    </location>
</feature>
<feature type="transmembrane region" description="Helical" evidence="8">
    <location>
        <begin position="131"/>
        <end position="147"/>
    </location>
</feature>
<comment type="subcellular location">
    <subcellularLocation>
        <location evidence="1">Cell membrane</location>
        <topology evidence="1">Multi-pass membrane protein</topology>
    </subcellularLocation>
</comment>
<feature type="transmembrane region" description="Helical" evidence="8">
    <location>
        <begin position="310"/>
        <end position="335"/>
    </location>
</feature>
<keyword evidence="11" id="KW-1185">Reference proteome</keyword>
<reference evidence="10 11" key="1">
    <citation type="journal article" date="2004" name="Science">
        <title>Illuminating the evolutionary history of chlamydiae.</title>
        <authorList>
            <person name="Horn M."/>
            <person name="Collingro A."/>
            <person name="Schmitz-Esser S."/>
            <person name="Beier C.L."/>
            <person name="Purkhold U."/>
            <person name="Fartmann B."/>
            <person name="Brandt P."/>
            <person name="Nyakatura G.J."/>
            <person name="Droege M."/>
            <person name="Frishman D."/>
            <person name="Rattei T."/>
            <person name="Mewes H."/>
            <person name="Wagner M."/>
        </authorList>
    </citation>
    <scope>NUCLEOTIDE SEQUENCE [LARGE SCALE GENOMIC DNA]</scope>
    <source>
        <strain evidence="10 11">UWE25</strain>
    </source>
</reference>
<dbReference type="HOGENOM" id="CLU_011920_4_0_0"/>
<dbReference type="InterPro" id="IPR051475">
    <property type="entry name" value="Diverse_Ion_Transporter"/>
</dbReference>